<dbReference type="InterPro" id="IPR001279">
    <property type="entry name" value="Metallo-B-lactamas"/>
</dbReference>
<accession>A0A369CIS2</accession>
<dbReference type="InterPro" id="IPR050662">
    <property type="entry name" value="Sec-metab_biosynth-thioest"/>
</dbReference>
<dbReference type="SUPFAM" id="SSF56281">
    <property type="entry name" value="Metallo-hydrolase/oxidoreductase"/>
    <property type="match status" value="1"/>
</dbReference>
<sequence length="341" mass="38123">MPSIDYPFATTPEHGGVLEVAPGVYWVRMPLPFVLDHINLWLLRDGDGWTLVDTGIGGGEVMAHWEALFDSVMEGRPLKRVIVTHFHPDHVGLADWLTERFGAPLYMSQAEYLTASLARNDLGPGNRAELARFFARHGLDSEREAAFVARGNTYARGVRGLPGGYIRLQAGDRIGIDGREWLLRVCRGHAPEHLTLYCPELGVLISGDQVLPRISTNVSVWHFEPEANPLRQFMDSLESFRELPGETLVLPSHGRVFRGLHTRLDEYAAHHDERLEQVLAACGEPVSACGLLERLFPRQLDLHQLMFAMGEAIAHLNYLHAEGRLVRAAGGDGVYRFVRVE</sequence>
<protein>
    <submittedName>
        <fullName evidence="2">Glyoxylase-like metal-dependent hydrolase (Beta-lactamase superfamily II)</fullName>
    </submittedName>
</protein>
<organism evidence="2 3">
    <name type="scientific">Thioalbus denitrificans</name>
    <dbReference type="NCBI Taxonomy" id="547122"/>
    <lineage>
        <taxon>Bacteria</taxon>
        <taxon>Pseudomonadati</taxon>
        <taxon>Pseudomonadota</taxon>
        <taxon>Gammaproteobacteria</taxon>
        <taxon>Chromatiales</taxon>
        <taxon>Ectothiorhodospiraceae</taxon>
        <taxon>Thioalbus</taxon>
    </lineage>
</organism>
<evidence type="ECO:0000313" key="3">
    <source>
        <dbReference type="Proteomes" id="UP000252707"/>
    </source>
</evidence>
<dbReference type="SMART" id="SM00849">
    <property type="entry name" value="Lactamase_B"/>
    <property type="match status" value="1"/>
</dbReference>
<reference evidence="2 3" key="1">
    <citation type="submission" date="2018-07" db="EMBL/GenBank/DDBJ databases">
        <title>Genomic Encyclopedia of Type Strains, Phase IV (KMG-IV): sequencing the most valuable type-strain genomes for metagenomic binning, comparative biology and taxonomic classification.</title>
        <authorList>
            <person name="Goeker M."/>
        </authorList>
    </citation>
    <scope>NUCLEOTIDE SEQUENCE [LARGE SCALE GENOMIC DNA]</scope>
    <source>
        <strain evidence="2 3">DSM 26407</strain>
    </source>
</reference>
<dbReference type="Gene3D" id="3.60.15.10">
    <property type="entry name" value="Ribonuclease Z/Hydroxyacylglutathione hydrolase-like"/>
    <property type="match status" value="1"/>
</dbReference>
<dbReference type="GO" id="GO:0016787">
    <property type="term" value="F:hydrolase activity"/>
    <property type="evidence" value="ECO:0007669"/>
    <property type="project" value="UniProtKB-KW"/>
</dbReference>
<dbReference type="Proteomes" id="UP000252707">
    <property type="component" value="Unassembled WGS sequence"/>
</dbReference>
<name>A0A369CIS2_9GAMM</name>
<keyword evidence="3" id="KW-1185">Reference proteome</keyword>
<dbReference type="AlphaFoldDB" id="A0A369CIS2"/>
<dbReference type="InterPro" id="IPR036866">
    <property type="entry name" value="RibonucZ/Hydroxyglut_hydro"/>
</dbReference>
<comment type="caution">
    <text evidence="2">The sequence shown here is derived from an EMBL/GenBank/DDBJ whole genome shotgun (WGS) entry which is preliminary data.</text>
</comment>
<dbReference type="Gene3D" id="1.10.10.10">
    <property type="entry name" value="Winged helix-like DNA-binding domain superfamily/Winged helix DNA-binding domain"/>
    <property type="match status" value="1"/>
</dbReference>
<gene>
    <name evidence="2" type="ORF">DFQ59_102699</name>
</gene>
<dbReference type="OrthoDB" id="9815874at2"/>
<dbReference type="PANTHER" id="PTHR23131:SF4">
    <property type="entry name" value="METALLO-BETA-LACTAMASE SUPERFAMILY POTEIN"/>
    <property type="match status" value="1"/>
</dbReference>
<keyword evidence="2" id="KW-0378">Hydrolase</keyword>
<evidence type="ECO:0000313" key="2">
    <source>
        <dbReference type="EMBL" id="RCX32337.1"/>
    </source>
</evidence>
<evidence type="ECO:0000259" key="1">
    <source>
        <dbReference type="SMART" id="SM00849"/>
    </source>
</evidence>
<dbReference type="Pfam" id="PF21221">
    <property type="entry name" value="B_lactamase-like_C"/>
    <property type="match status" value="1"/>
</dbReference>
<proteinExistence type="predicted"/>
<dbReference type="EMBL" id="QPJY01000002">
    <property type="protein sequence ID" value="RCX32337.1"/>
    <property type="molecule type" value="Genomic_DNA"/>
</dbReference>
<dbReference type="Pfam" id="PF00753">
    <property type="entry name" value="Lactamase_B"/>
    <property type="match status" value="1"/>
</dbReference>
<dbReference type="PANTHER" id="PTHR23131">
    <property type="entry name" value="ENDORIBONUCLEASE LACTB2"/>
    <property type="match status" value="1"/>
</dbReference>
<dbReference type="InterPro" id="IPR048933">
    <property type="entry name" value="B_lactamase-like_C"/>
</dbReference>
<feature type="domain" description="Metallo-beta-lactamase" evidence="1">
    <location>
        <begin position="37"/>
        <end position="253"/>
    </location>
</feature>
<dbReference type="RefSeq" id="WP_114279132.1">
    <property type="nucleotide sequence ID" value="NZ_QPJY01000002.1"/>
</dbReference>
<dbReference type="InterPro" id="IPR036388">
    <property type="entry name" value="WH-like_DNA-bd_sf"/>
</dbReference>